<feature type="signal peptide" evidence="1">
    <location>
        <begin position="1"/>
        <end position="22"/>
    </location>
</feature>
<comment type="caution">
    <text evidence="2">The sequence shown here is derived from an EMBL/GenBank/DDBJ whole genome shotgun (WGS) entry which is preliminary data.</text>
</comment>
<evidence type="ECO:0008006" key="4">
    <source>
        <dbReference type="Google" id="ProtNLM"/>
    </source>
</evidence>
<dbReference type="Proteomes" id="UP001597112">
    <property type="component" value="Unassembled WGS sequence"/>
</dbReference>
<protein>
    <recommendedName>
        <fullName evidence="4">DUF4382 domain-containing protein</fullName>
    </recommendedName>
</protein>
<evidence type="ECO:0000256" key="1">
    <source>
        <dbReference type="SAM" id="SignalP"/>
    </source>
</evidence>
<gene>
    <name evidence="2" type="ORF">ACFQ21_28585</name>
</gene>
<dbReference type="EMBL" id="JBHTKA010000015">
    <property type="protein sequence ID" value="MFD1003317.1"/>
    <property type="molecule type" value="Genomic_DNA"/>
</dbReference>
<organism evidence="2 3">
    <name type="scientific">Ohtaekwangia kribbensis</name>
    <dbReference type="NCBI Taxonomy" id="688913"/>
    <lineage>
        <taxon>Bacteria</taxon>
        <taxon>Pseudomonadati</taxon>
        <taxon>Bacteroidota</taxon>
        <taxon>Cytophagia</taxon>
        <taxon>Cytophagales</taxon>
        <taxon>Fulvivirgaceae</taxon>
        <taxon>Ohtaekwangia</taxon>
    </lineage>
</organism>
<proteinExistence type="predicted"/>
<evidence type="ECO:0000313" key="2">
    <source>
        <dbReference type="EMBL" id="MFD1003317.1"/>
    </source>
</evidence>
<reference evidence="3" key="1">
    <citation type="journal article" date="2019" name="Int. J. Syst. Evol. Microbiol.">
        <title>The Global Catalogue of Microorganisms (GCM) 10K type strain sequencing project: providing services to taxonomists for standard genome sequencing and annotation.</title>
        <authorList>
            <consortium name="The Broad Institute Genomics Platform"/>
            <consortium name="The Broad Institute Genome Sequencing Center for Infectious Disease"/>
            <person name="Wu L."/>
            <person name="Ma J."/>
        </authorList>
    </citation>
    <scope>NUCLEOTIDE SEQUENCE [LARGE SCALE GENOMIC DNA]</scope>
    <source>
        <strain evidence="3">CCUG 58938</strain>
    </source>
</reference>
<sequence>MKTRIYSAAVLLALATFFSACGGDDDDATPGGNEDIGTFAGNIQITDDPQTELGYILNVKIKVTRNGNNATIKITGDPGFDREYTGSFTTLQTGLYDIKISKQIKPSEKIAGERVVISDNKLTIGIDVANDNVLVRTNPNTAETVQISGKLEMIGTDLLKE</sequence>
<dbReference type="RefSeq" id="WP_377585864.1">
    <property type="nucleotide sequence ID" value="NZ_JBHTKA010000015.1"/>
</dbReference>
<feature type="chain" id="PRO_5046479418" description="DUF4382 domain-containing protein" evidence="1">
    <location>
        <begin position="23"/>
        <end position="161"/>
    </location>
</feature>
<name>A0ABW3KEE5_9BACT</name>
<accession>A0ABW3KEE5</accession>
<keyword evidence="1" id="KW-0732">Signal</keyword>
<evidence type="ECO:0000313" key="3">
    <source>
        <dbReference type="Proteomes" id="UP001597112"/>
    </source>
</evidence>
<keyword evidence="3" id="KW-1185">Reference proteome</keyword>
<dbReference type="PROSITE" id="PS51257">
    <property type="entry name" value="PROKAR_LIPOPROTEIN"/>
    <property type="match status" value="1"/>
</dbReference>